<evidence type="ECO:0000313" key="2">
    <source>
        <dbReference type="EMBL" id="MCW3484372.1"/>
    </source>
</evidence>
<keyword evidence="1" id="KW-0732">Signal</keyword>
<dbReference type="EMBL" id="JAPDNS010000001">
    <property type="protein sequence ID" value="MCW3484372.1"/>
    <property type="molecule type" value="Genomic_DNA"/>
</dbReference>
<evidence type="ECO:0000256" key="1">
    <source>
        <dbReference type="SAM" id="SignalP"/>
    </source>
</evidence>
<feature type="signal peptide" evidence="1">
    <location>
        <begin position="1"/>
        <end position="29"/>
    </location>
</feature>
<dbReference type="RefSeq" id="WP_264729951.1">
    <property type="nucleotide sequence ID" value="NZ_JAPDNS010000001.1"/>
</dbReference>
<evidence type="ECO:0000313" key="3">
    <source>
        <dbReference type="Proteomes" id="UP001207742"/>
    </source>
</evidence>
<gene>
    <name evidence="2" type="ORF">OL497_10735</name>
</gene>
<dbReference type="Pfam" id="PF11306">
    <property type="entry name" value="DUF3108"/>
    <property type="match status" value="1"/>
</dbReference>
<sequence>MIVNMPKPTRTTGFFSALLLTATAGICTAQTATTPENIPFEKKWLKSGKSEMACFVLNGGRQIDIGTFAIDIQLNSEHLSIYTTLHLAGNNGQRIDTSIADARTFKPLYRSSFDKSKEVLLKYGKEVTGYYYEKQGAKRTKVKEPINESFLDSYCYPYLLGLLPLSSGYSVSMPVYDYRPENNQHISKAVVQEVKSNMYVSKLTGAHKVWQVSVFEEATNDKYIYYLDKETRRMWKVDIFSKGQQLLMVDKEIDFNPFKSTFDKVATLKLLNEGTAVITGQAFARDNENEGMLSGMAVLNVNKKQFAPAGVSIVLIPYTDFFKEWLKLNESSRKKGISIPLPQEVAECIKVTTVYDDKGHFEFVNLMPGDYLLYTEFGYKHTSKRTEVVGYTDTYINGLFQGTSTNTVSNSYNVNASASVKKVVSIDKAGEKVEVKLKKTL</sequence>
<accession>A0ABT3IK77</accession>
<evidence type="ECO:0008006" key="4">
    <source>
        <dbReference type="Google" id="ProtNLM"/>
    </source>
</evidence>
<reference evidence="2 3" key="1">
    <citation type="submission" date="2022-10" db="EMBL/GenBank/DDBJ databases">
        <title>Chitinophaga nivalis PC15 sp. nov., isolated from Pyeongchang county, South Korea.</title>
        <authorList>
            <person name="Trinh H.N."/>
        </authorList>
    </citation>
    <scope>NUCLEOTIDE SEQUENCE [LARGE SCALE GENOMIC DNA]</scope>
    <source>
        <strain evidence="2 3">PC14</strain>
    </source>
</reference>
<keyword evidence="3" id="KW-1185">Reference proteome</keyword>
<proteinExistence type="predicted"/>
<dbReference type="SUPFAM" id="SSF117074">
    <property type="entry name" value="Hypothetical protein PA1324"/>
    <property type="match status" value="1"/>
</dbReference>
<comment type="caution">
    <text evidence="2">The sequence shown here is derived from an EMBL/GenBank/DDBJ whole genome shotgun (WGS) entry which is preliminary data.</text>
</comment>
<dbReference type="Proteomes" id="UP001207742">
    <property type="component" value="Unassembled WGS sequence"/>
</dbReference>
<name>A0ABT3IK77_9BACT</name>
<dbReference type="InterPro" id="IPR021457">
    <property type="entry name" value="DUF3108"/>
</dbReference>
<organism evidence="2 3">
    <name type="scientific">Chitinophaga nivalis</name>
    <dbReference type="NCBI Taxonomy" id="2991709"/>
    <lineage>
        <taxon>Bacteria</taxon>
        <taxon>Pseudomonadati</taxon>
        <taxon>Bacteroidota</taxon>
        <taxon>Chitinophagia</taxon>
        <taxon>Chitinophagales</taxon>
        <taxon>Chitinophagaceae</taxon>
        <taxon>Chitinophaga</taxon>
    </lineage>
</organism>
<feature type="chain" id="PRO_5046821741" description="Carboxypeptidase regulatory-like domain-containing protein" evidence="1">
    <location>
        <begin position="30"/>
        <end position="441"/>
    </location>
</feature>
<protein>
    <recommendedName>
        <fullName evidence="4">Carboxypeptidase regulatory-like domain-containing protein</fullName>
    </recommendedName>
</protein>